<accession>A0A0F9T5G1</accession>
<keyword evidence="1" id="KW-1133">Transmembrane helix</keyword>
<evidence type="ECO:0000256" key="1">
    <source>
        <dbReference type="SAM" id="Phobius"/>
    </source>
</evidence>
<sequence length="202" mass="23668">MRKKRILLIGILALMVFSGIPKNVNAETEEVYSLEGSITYDKDNWRDFNGTKEEWEILYNISIPIPLKSGRDRLYWYNRFEDGCDDLTIIFYFRPIPEGGSGGDAFYIYPDDNDVCDQRKYHDAGNFSPDNRNNTFVLVKRRGFLNPKGYLYHLTWKFWIERDIVENQPNDINDIIGINLMPFLLGFICIGVIIVYTKKIKN</sequence>
<protein>
    <submittedName>
        <fullName evidence="2">Uncharacterized protein</fullName>
    </submittedName>
</protein>
<proteinExistence type="predicted"/>
<keyword evidence="1" id="KW-0472">Membrane</keyword>
<dbReference type="EMBL" id="LAZR01001463">
    <property type="protein sequence ID" value="KKN44196.1"/>
    <property type="molecule type" value="Genomic_DNA"/>
</dbReference>
<reference evidence="2" key="1">
    <citation type="journal article" date="2015" name="Nature">
        <title>Complex archaea that bridge the gap between prokaryotes and eukaryotes.</title>
        <authorList>
            <person name="Spang A."/>
            <person name="Saw J.H."/>
            <person name="Jorgensen S.L."/>
            <person name="Zaremba-Niedzwiedzka K."/>
            <person name="Martijn J."/>
            <person name="Lind A.E."/>
            <person name="van Eijk R."/>
            <person name="Schleper C."/>
            <person name="Guy L."/>
            <person name="Ettema T.J."/>
        </authorList>
    </citation>
    <scope>NUCLEOTIDE SEQUENCE</scope>
</reference>
<feature type="transmembrane region" description="Helical" evidence="1">
    <location>
        <begin position="175"/>
        <end position="196"/>
    </location>
</feature>
<evidence type="ECO:0000313" key="2">
    <source>
        <dbReference type="EMBL" id="KKN44196.1"/>
    </source>
</evidence>
<gene>
    <name evidence="2" type="ORF">LCGC14_0695430</name>
</gene>
<keyword evidence="1" id="KW-0812">Transmembrane</keyword>
<dbReference type="AlphaFoldDB" id="A0A0F9T5G1"/>
<name>A0A0F9T5G1_9ZZZZ</name>
<organism evidence="2">
    <name type="scientific">marine sediment metagenome</name>
    <dbReference type="NCBI Taxonomy" id="412755"/>
    <lineage>
        <taxon>unclassified sequences</taxon>
        <taxon>metagenomes</taxon>
        <taxon>ecological metagenomes</taxon>
    </lineage>
</organism>
<comment type="caution">
    <text evidence="2">The sequence shown here is derived from an EMBL/GenBank/DDBJ whole genome shotgun (WGS) entry which is preliminary data.</text>
</comment>